<dbReference type="Proteomes" id="UP000887159">
    <property type="component" value="Unassembled WGS sequence"/>
</dbReference>
<feature type="compositionally biased region" description="Polar residues" evidence="1">
    <location>
        <begin position="1"/>
        <end position="13"/>
    </location>
</feature>
<reference evidence="2" key="1">
    <citation type="submission" date="2020-08" db="EMBL/GenBank/DDBJ databases">
        <title>Multicomponent nature underlies the extraordinary mechanical properties of spider dragline silk.</title>
        <authorList>
            <person name="Kono N."/>
            <person name="Nakamura H."/>
            <person name="Mori M."/>
            <person name="Yoshida Y."/>
            <person name="Ohtoshi R."/>
            <person name="Malay A.D."/>
            <person name="Moran D.A.P."/>
            <person name="Tomita M."/>
            <person name="Numata K."/>
            <person name="Arakawa K."/>
        </authorList>
    </citation>
    <scope>NUCLEOTIDE SEQUENCE</scope>
</reference>
<proteinExistence type="predicted"/>
<feature type="region of interest" description="Disordered" evidence="1">
    <location>
        <begin position="1"/>
        <end position="24"/>
    </location>
</feature>
<protein>
    <submittedName>
        <fullName evidence="2">Uncharacterized protein</fullName>
    </submittedName>
</protein>
<organism evidence="2 3">
    <name type="scientific">Trichonephila clavipes</name>
    <name type="common">Golden silk orbweaver</name>
    <name type="synonym">Nephila clavipes</name>
    <dbReference type="NCBI Taxonomy" id="2585209"/>
    <lineage>
        <taxon>Eukaryota</taxon>
        <taxon>Metazoa</taxon>
        <taxon>Ecdysozoa</taxon>
        <taxon>Arthropoda</taxon>
        <taxon>Chelicerata</taxon>
        <taxon>Arachnida</taxon>
        <taxon>Araneae</taxon>
        <taxon>Araneomorphae</taxon>
        <taxon>Entelegynae</taxon>
        <taxon>Araneoidea</taxon>
        <taxon>Nephilidae</taxon>
        <taxon>Trichonephila</taxon>
    </lineage>
</organism>
<evidence type="ECO:0000313" key="3">
    <source>
        <dbReference type="Proteomes" id="UP000887159"/>
    </source>
</evidence>
<name>A0A8X6VB50_TRICX</name>
<dbReference type="EMBL" id="BMAU01021214">
    <property type="protein sequence ID" value="GFX99689.1"/>
    <property type="molecule type" value="Genomic_DNA"/>
</dbReference>
<evidence type="ECO:0000313" key="2">
    <source>
        <dbReference type="EMBL" id="GFX99689.1"/>
    </source>
</evidence>
<sequence length="87" mass="9837">MATGSFVTQNYSRSQRKGERRDSRPHLYVRRSHSIFFKDMEVCAAIQHYACPDYQASAAVIVYSLDIGKQVVGSYFSSYESTARTTG</sequence>
<comment type="caution">
    <text evidence="2">The sequence shown here is derived from an EMBL/GenBank/DDBJ whole genome shotgun (WGS) entry which is preliminary data.</text>
</comment>
<accession>A0A8X6VB50</accession>
<keyword evidence="3" id="KW-1185">Reference proteome</keyword>
<evidence type="ECO:0000256" key="1">
    <source>
        <dbReference type="SAM" id="MobiDB-lite"/>
    </source>
</evidence>
<dbReference type="AlphaFoldDB" id="A0A8X6VB50"/>
<gene>
    <name evidence="2" type="ORF">TNCV_3053461</name>
</gene>